<dbReference type="SUPFAM" id="SSF55874">
    <property type="entry name" value="ATPase domain of HSP90 chaperone/DNA topoisomerase II/histidine kinase"/>
    <property type="match status" value="1"/>
</dbReference>
<dbReference type="SUPFAM" id="SSF52172">
    <property type="entry name" value="CheY-like"/>
    <property type="match status" value="1"/>
</dbReference>
<evidence type="ECO:0000256" key="2">
    <source>
        <dbReference type="ARBA" id="ARBA00012438"/>
    </source>
</evidence>
<evidence type="ECO:0000313" key="12">
    <source>
        <dbReference type="Proteomes" id="UP000527324"/>
    </source>
</evidence>
<keyword evidence="8" id="KW-0812">Transmembrane</keyword>
<evidence type="ECO:0000256" key="1">
    <source>
        <dbReference type="ARBA" id="ARBA00000085"/>
    </source>
</evidence>
<feature type="transmembrane region" description="Helical" evidence="8">
    <location>
        <begin position="81"/>
        <end position="102"/>
    </location>
</feature>
<dbReference type="PROSITE" id="PS50109">
    <property type="entry name" value="HIS_KIN"/>
    <property type="match status" value="1"/>
</dbReference>
<evidence type="ECO:0000259" key="9">
    <source>
        <dbReference type="PROSITE" id="PS50109"/>
    </source>
</evidence>
<protein>
    <recommendedName>
        <fullName evidence="2">histidine kinase</fullName>
        <ecNumber evidence="2">2.7.13.3</ecNumber>
    </recommendedName>
</protein>
<organism evidence="11 12">
    <name type="scientific">Brevundimonas aurantiaca</name>
    <dbReference type="NCBI Taxonomy" id="74316"/>
    <lineage>
        <taxon>Bacteria</taxon>
        <taxon>Pseudomonadati</taxon>
        <taxon>Pseudomonadota</taxon>
        <taxon>Alphaproteobacteria</taxon>
        <taxon>Caulobacterales</taxon>
        <taxon>Caulobacteraceae</taxon>
        <taxon>Brevundimonas</taxon>
    </lineage>
</organism>
<dbReference type="InterPro" id="IPR011006">
    <property type="entry name" value="CheY-like_superfamily"/>
</dbReference>
<keyword evidence="8" id="KW-0472">Membrane</keyword>
<feature type="transmembrane region" description="Helical" evidence="8">
    <location>
        <begin position="43"/>
        <end position="60"/>
    </location>
</feature>
<dbReference type="SMART" id="SM00448">
    <property type="entry name" value="REC"/>
    <property type="match status" value="1"/>
</dbReference>
<dbReference type="PROSITE" id="PS50110">
    <property type="entry name" value="RESPONSE_REGULATORY"/>
    <property type="match status" value="1"/>
</dbReference>
<comment type="caution">
    <text evidence="11">The sequence shown here is derived from an EMBL/GenBank/DDBJ whole genome shotgun (WGS) entry which is preliminary data.</text>
</comment>
<evidence type="ECO:0000256" key="6">
    <source>
        <dbReference type="PROSITE-ProRule" id="PRU00169"/>
    </source>
</evidence>
<comment type="catalytic activity">
    <reaction evidence="1">
        <text>ATP + protein L-histidine = ADP + protein N-phospho-L-histidine.</text>
        <dbReference type="EC" id="2.7.13.3"/>
    </reaction>
</comment>
<dbReference type="EC" id="2.7.13.3" evidence="2"/>
<name>A0A7W9F7V6_9CAUL</name>
<feature type="modified residue" description="4-aspartylphosphate" evidence="6">
    <location>
        <position position="514"/>
    </location>
</feature>
<evidence type="ECO:0000256" key="3">
    <source>
        <dbReference type="ARBA" id="ARBA00022553"/>
    </source>
</evidence>
<evidence type="ECO:0000259" key="10">
    <source>
        <dbReference type="PROSITE" id="PS50110"/>
    </source>
</evidence>
<keyword evidence="4" id="KW-0808">Transferase</keyword>
<dbReference type="CDD" id="cd17546">
    <property type="entry name" value="REC_hyHK_CKI1_RcsC-like"/>
    <property type="match status" value="1"/>
</dbReference>
<keyword evidence="3 6" id="KW-0597">Phosphoprotein</keyword>
<dbReference type="Pfam" id="PF00072">
    <property type="entry name" value="Response_reg"/>
    <property type="match status" value="1"/>
</dbReference>
<evidence type="ECO:0000313" key="11">
    <source>
        <dbReference type="EMBL" id="MBB5739436.1"/>
    </source>
</evidence>
<keyword evidence="8" id="KW-1133">Transmembrane helix</keyword>
<dbReference type="InterPro" id="IPR036890">
    <property type="entry name" value="HATPase_C_sf"/>
</dbReference>
<evidence type="ECO:0000256" key="5">
    <source>
        <dbReference type="ARBA" id="ARBA00022777"/>
    </source>
</evidence>
<dbReference type="Gene3D" id="3.40.50.2300">
    <property type="match status" value="1"/>
</dbReference>
<accession>A0A7W9F7V6</accession>
<keyword evidence="12" id="KW-1185">Reference proteome</keyword>
<feature type="coiled-coil region" evidence="7">
    <location>
        <begin position="185"/>
        <end position="212"/>
    </location>
</feature>
<dbReference type="Gene3D" id="3.30.565.10">
    <property type="entry name" value="Histidine kinase-like ATPase, C-terminal domain"/>
    <property type="match status" value="1"/>
</dbReference>
<evidence type="ECO:0000256" key="7">
    <source>
        <dbReference type="SAM" id="Coils"/>
    </source>
</evidence>
<sequence length="590" mass="63798">MIQKADYIRAYADRYRDMFAVRLTTIVAVILVAAWVLDWGWAANFGLIQLGLYVLLWRTVEIARTRPEAPGAGRRFRLRTEWITLGLASHNAVYILAAWWVRPDTIDYLRLLLAGNLMVGALQVHISRRSFLAAVAPPSIAAMIIAANQPQATPTLKFAVALFVLGIIAAAWRQWRGDRETVELMVALTERSRQLQAALGQAETDRAAAERANKAKSRFLAMISHEVRTPLNVILGLTEVLRGRRRPKAEAVVIDDMAEAGGMLLRLLNGALDISKIESGHSDLQIAPVDVAARIEAIARVWRTRVAELGLTLEVVLDGDLADFAVLTDQARVEQVLINYLSNALKLTPAGTIRLVAQARPQADGRIALSLEVHDQGPGVPEDQRERIFQPFEQLAAGRAAGGAGLGLALCRAAAEGLGGSVGVRPAEGAGAVFWFRFTAPRAPVETDAEAAPTAPTPDAPPALRVLAAEDHPANRKLLALLFQSFGLDLALVENGRNAVDALRADRFDLVLMDAMMPVMDGVEAVRLIRAEEAVEGRPRTPIHMLTANVFEDDVARYRAAGADGVLGKPIQIGALQALLEQTAASAVPA</sequence>
<dbReference type="InterPro" id="IPR004358">
    <property type="entry name" value="Sig_transdc_His_kin-like_C"/>
</dbReference>
<dbReference type="PANTHER" id="PTHR43047">
    <property type="entry name" value="TWO-COMPONENT HISTIDINE PROTEIN KINASE"/>
    <property type="match status" value="1"/>
</dbReference>
<keyword evidence="7" id="KW-0175">Coiled coil</keyword>
<dbReference type="InterPro" id="IPR003661">
    <property type="entry name" value="HisK_dim/P_dom"/>
</dbReference>
<dbReference type="EMBL" id="JACHOQ010000002">
    <property type="protein sequence ID" value="MBB5739436.1"/>
    <property type="molecule type" value="Genomic_DNA"/>
</dbReference>
<dbReference type="Pfam" id="PF00512">
    <property type="entry name" value="HisKA"/>
    <property type="match status" value="1"/>
</dbReference>
<dbReference type="Gene3D" id="1.10.287.130">
    <property type="match status" value="1"/>
</dbReference>
<reference evidence="11 12" key="1">
    <citation type="submission" date="2020-08" db="EMBL/GenBank/DDBJ databases">
        <title>Genomic Encyclopedia of Type Strains, Phase IV (KMG-IV): sequencing the most valuable type-strain genomes for metagenomic binning, comparative biology and taxonomic classification.</title>
        <authorList>
            <person name="Goeker M."/>
        </authorList>
    </citation>
    <scope>NUCLEOTIDE SEQUENCE [LARGE SCALE GENOMIC DNA]</scope>
    <source>
        <strain evidence="11 12">DSM 4731</strain>
    </source>
</reference>
<dbReference type="Proteomes" id="UP000527324">
    <property type="component" value="Unassembled WGS sequence"/>
</dbReference>
<dbReference type="GO" id="GO:0000155">
    <property type="term" value="F:phosphorelay sensor kinase activity"/>
    <property type="evidence" value="ECO:0007669"/>
    <property type="project" value="InterPro"/>
</dbReference>
<evidence type="ECO:0000256" key="4">
    <source>
        <dbReference type="ARBA" id="ARBA00022679"/>
    </source>
</evidence>
<dbReference type="InterPro" id="IPR001789">
    <property type="entry name" value="Sig_transdc_resp-reg_receiver"/>
</dbReference>
<evidence type="ECO:0000256" key="8">
    <source>
        <dbReference type="SAM" id="Phobius"/>
    </source>
</evidence>
<feature type="transmembrane region" description="Helical" evidence="8">
    <location>
        <begin position="20"/>
        <end position="37"/>
    </location>
</feature>
<dbReference type="PANTHER" id="PTHR43047:SF64">
    <property type="entry name" value="HISTIDINE KINASE CONTAINING CHEY-HOMOLOGOUS RECEIVER DOMAIN AND PAS DOMAIN-RELATED"/>
    <property type="match status" value="1"/>
</dbReference>
<dbReference type="InterPro" id="IPR005467">
    <property type="entry name" value="His_kinase_dom"/>
</dbReference>
<dbReference type="SMART" id="SM00387">
    <property type="entry name" value="HATPase_c"/>
    <property type="match status" value="1"/>
</dbReference>
<dbReference type="RefSeq" id="WP_224764454.1">
    <property type="nucleotide sequence ID" value="NZ_CAJFZW010000059.1"/>
</dbReference>
<dbReference type="InterPro" id="IPR003594">
    <property type="entry name" value="HATPase_dom"/>
</dbReference>
<proteinExistence type="predicted"/>
<dbReference type="Pfam" id="PF02518">
    <property type="entry name" value="HATPase_c"/>
    <property type="match status" value="1"/>
</dbReference>
<dbReference type="SUPFAM" id="SSF47384">
    <property type="entry name" value="Homodimeric domain of signal transducing histidine kinase"/>
    <property type="match status" value="1"/>
</dbReference>
<gene>
    <name evidence="11" type="ORF">GGQ93_001138</name>
</gene>
<dbReference type="PRINTS" id="PR00344">
    <property type="entry name" value="BCTRLSENSOR"/>
</dbReference>
<dbReference type="CDD" id="cd00082">
    <property type="entry name" value="HisKA"/>
    <property type="match status" value="1"/>
</dbReference>
<feature type="domain" description="Histidine kinase" evidence="9">
    <location>
        <begin position="222"/>
        <end position="442"/>
    </location>
</feature>
<feature type="domain" description="Response regulatory" evidence="10">
    <location>
        <begin position="465"/>
        <end position="584"/>
    </location>
</feature>
<keyword evidence="5 11" id="KW-0418">Kinase</keyword>
<dbReference type="AlphaFoldDB" id="A0A7W9F7V6"/>
<dbReference type="SMART" id="SM00388">
    <property type="entry name" value="HisKA"/>
    <property type="match status" value="1"/>
</dbReference>
<dbReference type="InterPro" id="IPR036097">
    <property type="entry name" value="HisK_dim/P_sf"/>
</dbReference>